<dbReference type="SUPFAM" id="SSF48452">
    <property type="entry name" value="TPR-like"/>
    <property type="match status" value="1"/>
</dbReference>
<evidence type="ECO:0000313" key="3">
    <source>
        <dbReference type="Proteomes" id="UP000238823"/>
    </source>
</evidence>
<reference evidence="2 3" key="1">
    <citation type="submission" date="2018-03" db="EMBL/GenBank/DDBJ databases">
        <title>Draft Genome Sequences of the Obligatory Marine Myxobacteria Enhygromyxa salina SWB007.</title>
        <authorList>
            <person name="Poehlein A."/>
            <person name="Moghaddam J.A."/>
            <person name="Harms H."/>
            <person name="Alanjari M."/>
            <person name="Koenig G.M."/>
            <person name="Daniel R."/>
            <person name="Schaeberle T.F."/>
        </authorList>
    </citation>
    <scope>NUCLEOTIDE SEQUENCE [LARGE SCALE GENOMIC DNA]</scope>
    <source>
        <strain evidence="2 3">SWB007</strain>
    </source>
</reference>
<dbReference type="Gene3D" id="1.25.40.10">
    <property type="entry name" value="Tetratricopeptide repeat domain"/>
    <property type="match status" value="2"/>
</dbReference>
<accession>A0A2S9YQK9</accession>
<dbReference type="Pfam" id="PF13181">
    <property type="entry name" value="TPR_8"/>
    <property type="match status" value="1"/>
</dbReference>
<evidence type="ECO:0000256" key="1">
    <source>
        <dbReference type="PROSITE-ProRule" id="PRU00339"/>
    </source>
</evidence>
<dbReference type="AlphaFoldDB" id="A0A2S9YQK9"/>
<dbReference type="InterPro" id="IPR019734">
    <property type="entry name" value="TPR_rpt"/>
</dbReference>
<gene>
    <name evidence="2" type="ORF">ENSA7_30850</name>
</gene>
<protein>
    <submittedName>
        <fullName evidence="2">Tetratricopeptide repeat protein</fullName>
    </submittedName>
</protein>
<name>A0A2S9YQK9_9BACT</name>
<dbReference type="Proteomes" id="UP000238823">
    <property type="component" value="Unassembled WGS sequence"/>
</dbReference>
<dbReference type="EMBL" id="PVNL01000057">
    <property type="protein sequence ID" value="PRQ07373.1"/>
    <property type="molecule type" value="Genomic_DNA"/>
</dbReference>
<evidence type="ECO:0000313" key="2">
    <source>
        <dbReference type="EMBL" id="PRQ07373.1"/>
    </source>
</evidence>
<dbReference type="OrthoDB" id="9815059at2"/>
<dbReference type="RefSeq" id="WP_106090077.1">
    <property type="nucleotide sequence ID" value="NZ_PVNL01000057.1"/>
</dbReference>
<keyword evidence="1" id="KW-0802">TPR repeat</keyword>
<organism evidence="2 3">
    <name type="scientific">Enhygromyxa salina</name>
    <dbReference type="NCBI Taxonomy" id="215803"/>
    <lineage>
        <taxon>Bacteria</taxon>
        <taxon>Pseudomonadati</taxon>
        <taxon>Myxococcota</taxon>
        <taxon>Polyangia</taxon>
        <taxon>Nannocystales</taxon>
        <taxon>Nannocystaceae</taxon>
        <taxon>Enhygromyxa</taxon>
    </lineage>
</organism>
<comment type="caution">
    <text evidence="2">The sequence shown here is derived from an EMBL/GenBank/DDBJ whole genome shotgun (WGS) entry which is preliminary data.</text>
</comment>
<dbReference type="PROSITE" id="PS50005">
    <property type="entry name" value="TPR"/>
    <property type="match status" value="1"/>
</dbReference>
<feature type="repeat" description="TPR" evidence="1">
    <location>
        <begin position="190"/>
        <end position="223"/>
    </location>
</feature>
<sequence>MQLRPHVLAGIPHPEPTPRVRHRALGVLGLALWAAVTLGCAHDDKRSPEQLRDSADNHYEIALGSAQTGSFDDAKKQLEFALEAIPDHGNAHYLMGLIKLHEGRMIIEFIESEMCLTDQAADEQRLRADELHRAAHESFTKAAASYGENDPSLGRAFNSMAVISLYFHDHERARSELELALGTQFYTEKYSALANLGWAFYEQGDLVQAMTELRQSVLMNPDYCVGRYRLAQVYLDFDMTEQALEEAQRVIDDERCPIQDAHRVAGIARMRLGHGQGASDAFADCLELAPRSCLANACRQFMSLAAADARPPSG</sequence>
<dbReference type="InterPro" id="IPR011990">
    <property type="entry name" value="TPR-like_helical_dom_sf"/>
</dbReference>
<dbReference type="SMART" id="SM00028">
    <property type="entry name" value="TPR"/>
    <property type="match status" value="2"/>
</dbReference>
<proteinExistence type="predicted"/>